<dbReference type="InterPro" id="IPR036188">
    <property type="entry name" value="FAD/NAD-bd_sf"/>
</dbReference>
<dbReference type="GeneID" id="116295162"/>
<dbReference type="PRINTS" id="PR00368">
    <property type="entry name" value="FADPNR"/>
</dbReference>
<proteinExistence type="inferred from homology"/>
<evidence type="ECO:0000256" key="4">
    <source>
        <dbReference type="ARBA" id="ARBA00022630"/>
    </source>
</evidence>
<dbReference type="InterPro" id="IPR023753">
    <property type="entry name" value="FAD/NAD-binding_dom"/>
</dbReference>
<dbReference type="InterPro" id="IPR050260">
    <property type="entry name" value="FAD-bd_OxRdtase"/>
</dbReference>
<dbReference type="PANTHER" id="PTHR43429">
    <property type="entry name" value="PYRIDINE NUCLEOTIDE-DISULFIDE OXIDOREDUCTASE DOMAIN-CONTAINING"/>
    <property type="match status" value="1"/>
</dbReference>
<keyword evidence="5" id="KW-0274">FAD</keyword>
<sequence>HLNLLCPDKKVTLITATDLVKAVVNLNQYGRYIEDFDVEEKSVDSFSSGLSNLTVVKGKVKDFNPEDHYVTTSDGRVYEYEKLLISTGGSPRLIDDSNPHVIGIRDTHSVQYFKTRLADARRVAVIGNGGIAMELVFELTGHEVLWAIKHDSIGNHYFDKGAASFLLSHLESTNTPRPKEPVIKRMKYGRIVGKELSPASLEDKSLSEGGVIGGALGPDWSQGLSLHSDSTEDSYRNIHIEYKCEVEKILTPQNLLDQNFEETPFPRNKCLYEESTQWPVYVKLTNGKIYGCDVVVSATGVTTNTAPFISNAPFDIATDGGIKVDDNMRSSIPDVYAAGDVCTTSWEPSKLWFQMRLWTQARPMGAFAAHCMSDNLKGQQVPLDFCFELFTHVTKFFGFKVVLLGKYNAQGLGNDYQLLFRCTKGVEFVKVVMQNGRMVGAVLIGETGLEETFENLILNEIDLSGFEDSLLDSRVDIEDFFD</sequence>
<dbReference type="PANTHER" id="PTHR43429:SF2">
    <property type="entry name" value="PYRIDINE NUCLEOTIDE-DISULFIDE OXIDOREDUCTASE DOMAIN-CONTAINING PROTEIN 1"/>
    <property type="match status" value="1"/>
</dbReference>
<dbReference type="AlphaFoldDB" id="A0A6P8HU71"/>
<evidence type="ECO:0000256" key="2">
    <source>
        <dbReference type="ARBA" id="ARBA00008147"/>
    </source>
</evidence>
<name>A0A6P8HU71_ACTTE</name>
<evidence type="ECO:0000256" key="3">
    <source>
        <dbReference type="ARBA" id="ARBA00018240"/>
    </source>
</evidence>
<comment type="similarity">
    <text evidence="2">Belongs to the class-I pyridine nucleotide-disulfide oxidoreductase family. PYROXD1 subfamily.</text>
</comment>
<feature type="domain" description="FAD/NAD(P)-binding" evidence="6">
    <location>
        <begin position="10"/>
        <end position="172"/>
    </location>
</feature>
<dbReference type="SUPFAM" id="SSF51905">
    <property type="entry name" value="FAD/NAD(P)-binding domain"/>
    <property type="match status" value="2"/>
</dbReference>
<evidence type="ECO:0000256" key="5">
    <source>
        <dbReference type="ARBA" id="ARBA00022827"/>
    </source>
</evidence>
<evidence type="ECO:0000256" key="1">
    <source>
        <dbReference type="ARBA" id="ARBA00001974"/>
    </source>
</evidence>
<dbReference type="Proteomes" id="UP000515163">
    <property type="component" value="Unplaced"/>
</dbReference>
<dbReference type="Gene3D" id="3.50.50.60">
    <property type="entry name" value="FAD/NAD(P)-binding domain"/>
    <property type="match status" value="3"/>
</dbReference>
<gene>
    <name evidence="8" type="primary">LOC116295162</name>
</gene>
<dbReference type="InterPro" id="IPR016156">
    <property type="entry name" value="FAD/NAD-linked_Rdtase_dimer_sf"/>
</dbReference>
<dbReference type="OrthoDB" id="202203at2759"/>
<keyword evidence="7" id="KW-1185">Reference proteome</keyword>
<dbReference type="Gene3D" id="3.30.390.30">
    <property type="match status" value="1"/>
</dbReference>
<feature type="non-terminal residue" evidence="8">
    <location>
        <position position="1"/>
    </location>
</feature>
<organism evidence="7 8">
    <name type="scientific">Actinia tenebrosa</name>
    <name type="common">Australian red waratah sea anemone</name>
    <dbReference type="NCBI Taxonomy" id="6105"/>
    <lineage>
        <taxon>Eukaryota</taxon>
        <taxon>Metazoa</taxon>
        <taxon>Cnidaria</taxon>
        <taxon>Anthozoa</taxon>
        <taxon>Hexacorallia</taxon>
        <taxon>Actiniaria</taxon>
        <taxon>Actiniidae</taxon>
        <taxon>Actinia</taxon>
    </lineage>
</organism>
<feature type="domain" description="FAD/NAD(P)-binding" evidence="6">
    <location>
        <begin position="281"/>
        <end position="365"/>
    </location>
</feature>
<dbReference type="FunCoup" id="A0A6P8HU71">
    <property type="interactions" value="1108"/>
</dbReference>
<accession>A0A6P8HU71</accession>
<dbReference type="RefSeq" id="XP_031558778.1">
    <property type="nucleotide sequence ID" value="XM_031702918.1"/>
</dbReference>
<keyword evidence="4" id="KW-0285">Flavoprotein</keyword>
<protein>
    <recommendedName>
        <fullName evidence="3">Pyridine nucleotide-disulfide oxidoreductase domain-containing protein 1</fullName>
    </recommendedName>
</protein>
<evidence type="ECO:0000313" key="8">
    <source>
        <dbReference type="RefSeq" id="XP_031558778.1"/>
    </source>
</evidence>
<reference evidence="8" key="1">
    <citation type="submission" date="2025-08" db="UniProtKB">
        <authorList>
            <consortium name="RefSeq"/>
        </authorList>
    </citation>
    <scope>IDENTIFICATION</scope>
</reference>
<evidence type="ECO:0000259" key="6">
    <source>
        <dbReference type="Pfam" id="PF07992"/>
    </source>
</evidence>
<comment type="cofactor">
    <cofactor evidence="1">
        <name>FAD</name>
        <dbReference type="ChEBI" id="CHEBI:57692"/>
    </cofactor>
</comment>
<dbReference type="GO" id="GO:0016491">
    <property type="term" value="F:oxidoreductase activity"/>
    <property type="evidence" value="ECO:0007669"/>
    <property type="project" value="InterPro"/>
</dbReference>
<dbReference type="KEGG" id="aten:116295162"/>
<dbReference type="Pfam" id="PF07992">
    <property type="entry name" value="Pyr_redox_2"/>
    <property type="match status" value="2"/>
</dbReference>
<evidence type="ECO:0000313" key="7">
    <source>
        <dbReference type="Proteomes" id="UP000515163"/>
    </source>
</evidence>
<dbReference type="InParanoid" id="A0A6P8HU71"/>